<evidence type="ECO:0000313" key="2">
    <source>
        <dbReference type="Proteomes" id="UP000712600"/>
    </source>
</evidence>
<protein>
    <submittedName>
        <fullName evidence="1">Uncharacterized protein</fullName>
    </submittedName>
</protein>
<dbReference type="Proteomes" id="UP000712600">
    <property type="component" value="Unassembled WGS sequence"/>
</dbReference>
<organism evidence="1 2">
    <name type="scientific">Brassica cretica</name>
    <name type="common">Mustard</name>
    <dbReference type="NCBI Taxonomy" id="69181"/>
    <lineage>
        <taxon>Eukaryota</taxon>
        <taxon>Viridiplantae</taxon>
        <taxon>Streptophyta</taxon>
        <taxon>Embryophyta</taxon>
        <taxon>Tracheophyta</taxon>
        <taxon>Spermatophyta</taxon>
        <taxon>Magnoliopsida</taxon>
        <taxon>eudicotyledons</taxon>
        <taxon>Gunneridae</taxon>
        <taxon>Pentapetalae</taxon>
        <taxon>rosids</taxon>
        <taxon>malvids</taxon>
        <taxon>Brassicales</taxon>
        <taxon>Brassicaceae</taxon>
        <taxon>Brassiceae</taxon>
        <taxon>Brassica</taxon>
    </lineage>
</organism>
<comment type="caution">
    <text evidence="1">The sequence shown here is derived from an EMBL/GenBank/DDBJ whole genome shotgun (WGS) entry which is preliminary data.</text>
</comment>
<sequence length="111" mass="12094">MSPGSSRCPDGDELWRLASPLVWCLVEVRLLLSSVQLVWCSSSPSARLWSCGMRRVSSPANFVERVLGVFGLQKEVVYGLGLEPLRRLPACPPLVTASPLSGCCLLCLSLY</sequence>
<name>A0A8S9RIY8_BRACR</name>
<gene>
    <name evidence="1" type="ORF">F2Q69_00060428</name>
</gene>
<dbReference type="EMBL" id="QGKX02000095">
    <property type="protein sequence ID" value="KAF3572337.1"/>
    <property type="molecule type" value="Genomic_DNA"/>
</dbReference>
<accession>A0A8S9RIY8</accession>
<evidence type="ECO:0000313" key="1">
    <source>
        <dbReference type="EMBL" id="KAF3572337.1"/>
    </source>
</evidence>
<reference evidence="1" key="1">
    <citation type="submission" date="2019-12" db="EMBL/GenBank/DDBJ databases">
        <title>Genome sequencing and annotation of Brassica cretica.</title>
        <authorList>
            <person name="Studholme D.J."/>
            <person name="Sarris P."/>
        </authorList>
    </citation>
    <scope>NUCLEOTIDE SEQUENCE</scope>
    <source>
        <strain evidence="1">PFS-109/04</strain>
        <tissue evidence="1">Leaf</tissue>
    </source>
</reference>
<dbReference type="AlphaFoldDB" id="A0A8S9RIY8"/>
<proteinExistence type="predicted"/>